<feature type="compositionally biased region" description="Basic and acidic residues" evidence="4">
    <location>
        <begin position="128"/>
        <end position="188"/>
    </location>
</feature>
<dbReference type="InterPro" id="IPR006127">
    <property type="entry name" value="ZnuA-like"/>
</dbReference>
<dbReference type="PANTHER" id="PTHR42953:SF3">
    <property type="entry name" value="HIGH-AFFINITY ZINC UPTAKE SYSTEM PROTEIN ZNUA"/>
    <property type="match status" value="1"/>
</dbReference>
<accession>A0ABY4TAM4</accession>
<evidence type="ECO:0000256" key="5">
    <source>
        <dbReference type="SAM" id="SignalP"/>
    </source>
</evidence>
<dbReference type="SUPFAM" id="SSF53807">
    <property type="entry name" value="Helical backbone' metal receptor"/>
    <property type="match status" value="1"/>
</dbReference>
<reference evidence="6" key="1">
    <citation type="submission" date="2022-04" db="EMBL/GenBank/DDBJ databases">
        <title>Systematic whole-genome sequencing reveals an unexpected diversity among actinomycetoma pathogens and provides insights into their antibacterial susceptibilities.</title>
        <authorList>
            <person name="Watson A.K."/>
            <person name="Kepplinger B."/>
            <person name="Bakhiet S.M."/>
            <person name="Mhmoud N.A."/>
            <person name="Chapman J."/>
            <person name="Allenby N."/>
            <person name="Mickiewicz K."/>
            <person name="Goodfellow M."/>
            <person name="Fahal A.H."/>
            <person name="Errington J."/>
        </authorList>
    </citation>
    <scope>NUCLEOTIDE SEQUENCE</scope>
    <source>
        <strain evidence="6">SD 504</strain>
    </source>
</reference>
<feature type="chain" id="PRO_5046486385" evidence="5">
    <location>
        <begin position="28"/>
        <end position="364"/>
    </location>
</feature>
<protein>
    <submittedName>
        <fullName evidence="6">Zinc ABC transporter substrate-binding protein</fullName>
    </submittedName>
</protein>
<dbReference type="Pfam" id="PF01297">
    <property type="entry name" value="ZnuA"/>
    <property type="match status" value="1"/>
</dbReference>
<evidence type="ECO:0000256" key="1">
    <source>
        <dbReference type="ARBA" id="ARBA00011028"/>
    </source>
</evidence>
<dbReference type="PANTHER" id="PTHR42953">
    <property type="entry name" value="HIGH-AFFINITY ZINC UPTAKE SYSTEM PROTEIN ZNUA-RELATED"/>
    <property type="match status" value="1"/>
</dbReference>
<evidence type="ECO:0000256" key="3">
    <source>
        <dbReference type="ARBA" id="ARBA00022729"/>
    </source>
</evidence>
<dbReference type="Proteomes" id="UP001056383">
    <property type="component" value="Chromosome"/>
</dbReference>
<dbReference type="EMBL" id="CP095474">
    <property type="protein sequence ID" value="URN15999.1"/>
    <property type="molecule type" value="Genomic_DNA"/>
</dbReference>
<evidence type="ECO:0000313" key="6">
    <source>
        <dbReference type="EMBL" id="URN15999.1"/>
    </source>
</evidence>
<dbReference type="Gene3D" id="3.40.50.1980">
    <property type="entry name" value="Nitrogenase molybdenum iron protein domain"/>
    <property type="match status" value="2"/>
</dbReference>
<keyword evidence="7" id="KW-1185">Reference proteome</keyword>
<gene>
    <name evidence="6" type="ORF">MW084_08600</name>
</gene>
<feature type="signal peptide" evidence="5">
    <location>
        <begin position="1"/>
        <end position="27"/>
    </location>
</feature>
<proteinExistence type="inferred from homology"/>
<organism evidence="6 7">
    <name type="scientific">Streptomyces sudanensis</name>
    <dbReference type="NCBI Taxonomy" id="436397"/>
    <lineage>
        <taxon>Bacteria</taxon>
        <taxon>Bacillati</taxon>
        <taxon>Actinomycetota</taxon>
        <taxon>Actinomycetes</taxon>
        <taxon>Kitasatosporales</taxon>
        <taxon>Streptomycetaceae</taxon>
        <taxon>Streptomyces</taxon>
    </lineage>
</organism>
<keyword evidence="3 5" id="KW-0732">Signal</keyword>
<feature type="region of interest" description="Disordered" evidence="4">
    <location>
        <begin position="128"/>
        <end position="197"/>
    </location>
</feature>
<sequence length="364" mass="38386">MNVRRPISKTAAAGAAALALVTLSACSGTSGGAKENGGGRLDVVASFYPMQFLAERIGGDKVSVTTLTRPGVEPHDLELKPRQIAELGDADFILYLKGLQPAVDEAVGQAGVEHTVDAAALTTLDAHGAHEDGPHAEESHSGEPHTDEPHAEEPHGEESHSGEPHAEEPGGHDHAAEESGGHDGHDHAAGTGGDPHVWLDPVKYAEVAKGVGARFAKADPDNAATYRKNTDELVGKLGALDTRFRDGLKNTATRTFITTHSAFGHLAGRYGLDQEGISGLDPESEPSPARVKELQAIARKEKVTTVFFETLASDRTARTLAKDTGLKTDVLDPLEGITDRSKGTDYFEVMEANLTALRKALGAK</sequence>
<comment type="similarity">
    <text evidence="1">Belongs to the bacterial solute-binding protein 9 family.</text>
</comment>
<evidence type="ECO:0000256" key="4">
    <source>
        <dbReference type="SAM" id="MobiDB-lite"/>
    </source>
</evidence>
<dbReference type="InterPro" id="IPR050492">
    <property type="entry name" value="Bact_metal-bind_prot9"/>
</dbReference>
<dbReference type="PROSITE" id="PS51257">
    <property type="entry name" value="PROKAR_LIPOPROTEIN"/>
    <property type="match status" value="1"/>
</dbReference>
<name>A0ABY4TAM4_9ACTN</name>
<dbReference type="RefSeq" id="WP_010468542.1">
    <property type="nucleotide sequence ID" value="NZ_CP095474.1"/>
</dbReference>
<keyword evidence="2" id="KW-0813">Transport</keyword>
<evidence type="ECO:0000313" key="7">
    <source>
        <dbReference type="Proteomes" id="UP001056383"/>
    </source>
</evidence>
<evidence type="ECO:0000256" key="2">
    <source>
        <dbReference type="ARBA" id="ARBA00022448"/>
    </source>
</evidence>